<dbReference type="InterPro" id="IPR007307">
    <property type="entry name" value="Ltv1"/>
</dbReference>
<protein>
    <recommendedName>
        <fullName evidence="2">Protein LTV1 homolog</fullName>
    </recommendedName>
</protein>
<dbReference type="PANTHER" id="PTHR21531">
    <property type="entry name" value="LOW-TEMPERATURE VIABILITY PROTEIN LTV1-RELATED"/>
    <property type="match status" value="1"/>
</dbReference>
<comment type="similarity">
    <text evidence="1">Belongs to the LTV1 family.</text>
</comment>
<dbReference type="GO" id="GO:0005634">
    <property type="term" value="C:nucleus"/>
    <property type="evidence" value="ECO:0007669"/>
    <property type="project" value="TreeGrafter"/>
</dbReference>
<feature type="region of interest" description="Disordered" evidence="3">
    <location>
        <begin position="158"/>
        <end position="183"/>
    </location>
</feature>
<feature type="transmembrane region" description="Helical" evidence="4">
    <location>
        <begin position="12"/>
        <end position="34"/>
    </location>
</feature>
<keyword evidence="4" id="KW-1133">Transmembrane helix</keyword>
<reference evidence="6" key="1">
    <citation type="submission" date="2017-02" db="UniProtKB">
        <authorList>
            <consortium name="WormBaseParasite"/>
        </authorList>
    </citation>
    <scope>IDENTIFICATION</scope>
</reference>
<feature type="compositionally biased region" description="Acidic residues" evidence="3">
    <location>
        <begin position="174"/>
        <end position="183"/>
    </location>
</feature>
<accession>A0A0N4UCY5</accession>
<evidence type="ECO:0000256" key="2">
    <source>
        <dbReference type="ARBA" id="ARBA00021561"/>
    </source>
</evidence>
<dbReference type="GO" id="GO:0042274">
    <property type="term" value="P:ribosomal small subunit biogenesis"/>
    <property type="evidence" value="ECO:0007669"/>
    <property type="project" value="InterPro"/>
</dbReference>
<dbReference type="GO" id="GO:0005829">
    <property type="term" value="C:cytosol"/>
    <property type="evidence" value="ECO:0007669"/>
    <property type="project" value="TreeGrafter"/>
</dbReference>
<dbReference type="AlphaFoldDB" id="A0A0N4UCY5"/>
<dbReference type="Proteomes" id="UP000038040">
    <property type="component" value="Unplaced"/>
</dbReference>
<dbReference type="GO" id="GO:0000056">
    <property type="term" value="P:ribosomal small subunit export from nucleus"/>
    <property type="evidence" value="ECO:0007669"/>
    <property type="project" value="TreeGrafter"/>
</dbReference>
<evidence type="ECO:0000256" key="1">
    <source>
        <dbReference type="ARBA" id="ARBA00009078"/>
    </source>
</evidence>
<keyword evidence="4" id="KW-0472">Membrane</keyword>
<name>A0A0N4UCY5_DRAME</name>
<dbReference type="GO" id="GO:0030688">
    <property type="term" value="C:preribosome, small subunit precursor"/>
    <property type="evidence" value="ECO:0007669"/>
    <property type="project" value="TreeGrafter"/>
</dbReference>
<dbReference type="WBParaSite" id="DME_0000515301-mRNA-1">
    <property type="protein sequence ID" value="DME_0000515301-mRNA-1"/>
    <property type="gene ID" value="DME_0000515301"/>
</dbReference>
<dbReference type="PANTHER" id="PTHR21531:SF0">
    <property type="entry name" value="PROTEIN LTV1 HOMOLOG"/>
    <property type="match status" value="1"/>
</dbReference>
<evidence type="ECO:0000313" key="5">
    <source>
        <dbReference type="Proteomes" id="UP000038040"/>
    </source>
</evidence>
<proteinExistence type="inferred from homology"/>
<evidence type="ECO:0000256" key="3">
    <source>
        <dbReference type="SAM" id="MobiDB-lite"/>
    </source>
</evidence>
<evidence type="ECO:0000313" key="6">
    <source>
        <dbReference type="WBParaSite" id="DME_0000515301-mRNA-1"/>
    </source>
</evidence>
<keyword evidence="4" id="KW-0812">Transmembrane</keyword>
<sequence>LQLKKIVEKNLVFIFLFVLVYRCTKDEIFIIFLFKYFQPKHKKKWINGKNIVKFRLKNICDIFQDFEEHMKYGIFFDDDYDYMQHLRSLNERFFKFKFLNHPDIIFLVNDFFKDVVPDPEIVAALDGNFDFDNPENILEDDFILKACDGELPPKMPTKSISDADFEIRHPDTSSESDDENDVNDEMDFDDFSVEMEADAVDSNEEFNQIEVEASGPKKVDWDCESILTTYTNIYNHPTIIKDPCRKRKIKPSNDIEVNINMVDIDSQSLASTRTVSTMRPPGETSEERKLRKNAIKELRRERRAEKKSNKLAYKKERLKLFQSGTQVKMRRLV</sequence>
<dbReference type="Pfam" id="PF04180">
    <property type="entry name" value="LTV"/>
    <property type="match status" value="1"/>
</dbReference>
<evidence type="ECO:0000256" key="4">
    <source>
        <dbReference type="SAM" id="Phobius"/>
    </source>
</evidence>
<organism evidence="5 6">
    <name type="scientific">Dracunculus medinensis</name>
    <name type="common">Guinea worm</name>
    <dbReference type="NCBI Taxonomy" id="318479"/>
    <lineage>
        <taxon>Eukaryota</taxon>
        <taxon>Metazoa</taxon>
        <taxon>Ecdysozoa</taxon>
        <taxon>Nematoda</taxon>
        <taxon>Chromadorea</taxon>
        <taxon>Rhabditida</taxon>
        <taxon>Spirurina</taxon>
        <taxon>Dracunculoidea</taxon>
        <taxon>Dracunculidae</taxon>
        <taxon>Dracunculus</taxon>
    </lineage>
</organism>